<dbReference type="GO" id="GO:0016747">
    <property type="term" value="F:acyltransferase activity, transferring groups other than amino-acyl groups"/>
    <property type="evidence" value="ECO:0007669"/>
    <property type="project" value="InterPro"/>
</dbReference>
<accession>A0A6N8FYC5</accession>
<dbReference type="OrthoDB" id="67353at2"/>
<dbReference type="Proteomes" id="UP000441797">
    <property type="component" value="Unassembled WGS sequence"/>
</dbReference>
<protein>
    <submittedName>
        <fullName evidence="2">GNAT family N-acetyltransferase</fullName>
    </submittedName>
</protein>
<gene>
    <name evidence="2" type="ORF">BWI75_15870</name>
</gene>
<dbReference type="EMBL" id="NAPY01000026">
    <property type="protein sequence ID" value="MUL37764.1"/>
    <property type="molecule type" value="Genomic_DNA"/>
</dbReference>
<comment type="caution">
    <text evidence="2">The sequence shown here is derived from an EMBL/GenBank/DDBJ whole genome shotgun (WGS) entry which is preliminary data.</text>
</comment>
<dbReference type="InterPro" id="IPR000182">
    <property type="entry name" value="GNAT_dom"/>
</dbReference>
<evidence type="ECO:0000259" key="1">
    <source>
        <dbReference type="PROSITE" id="PS51186"/>
    </source>
</evidence>
<dbReference type="CDD" id="cd04301">
    <property type="entry name" value="NAT_SF"/>
    <property type="match status" value="1"/>
</dbReference>
<dbReference type="RefSeq" id="WP_105219837.1">
    <property type="nucleotide sequence ID" value="NZ_CAWNSU010000047.1"/>
</dbReference>
<organism evidence="2 3">
    <name type="scientific">Gloeocapsopsis dulcis AAB1 = 1H9</name>
    <dbReference type="NCBI Taxonomy" id="1433147"/>
    <lineage>
        <taxon>Bacteria</taxon>
        <taxon>Bacillati</taxon>
        <taxon>Cyanobacteriota</taxon>
        <taxon>Cyanophyceae</taxon>
        <taxon>Oscillatoriophycideae</taxon>
        <taxon>Chroococcales</taxon>
        <taxon>Chroococcaceae</taxon>
        <taxon>Gloeocapsopsis</taxon>
        <taxon>Gloeocapsopsis dulcis</taxon>
    </lineage>
</organism>
<dbReference type="Gene3D" id="3.40.630.30">
    <property type="match status" value="1"/>
</dbReference>
<evidence type="ECO:0000313" key="2">
    <source>
        <dbReference type="EMBL" id="MUL37764.1"/>
    </source>
</evidence>
<name>A0A6N8FYC5_9CHRO</name>
<sequence length="168" mass="19442">MLKIIQVQTEEHKKHIYKLLEENLNETYLLVKHEFNLTFDVDVLLKQDLIKMSQFALPLGRLLLAEYNDNVAGCLGLRKIGEEVGEIKRMYVRPEYRGKRVGRALVQAIISEAQQIGYSKLCLDCAPFAKAAQALYYSVGFQSIQPYPESEIPEEYHSNWTFMELIIK</sequence>
<dbReference type="InterPro" id="IPR052777">
    <property type="entry name" value="Acetyltransferase_Enz"/>
</dbReference>
<reference evidence="2 3" key="1">
    <citation type="journal article" date="2019" name="Front. Microbiol.">
        <title>Genomic Features for Desiccation Tolerance and Sugar Biosynthesis in the Extremophile Gloeocapsopsis sp. UTEX B3054.</title>
        <authorList>
            <person name="Urrejola C."/>
            <person name="Alcorta J."/>
            <person name="Salas L."/>
            <person name="Vasquez M."/>
            <person name="Polz M.F."/>
            <person name="Vicuna R."/>
            <person name="Diez B."/>
        </authorList>
    </citation>
    <scope>NUCLEOTIDE SEQUENCE [LARGE SCALE GENOMIC DNA]</scope>
    <source>
        <strain evidence="2 3">1H9</strain>
    </source>
</reference>
<dbReference type="PANTHER" id="PTHR43305">
    <property type="entry name" value="FAMILY N-ACETYLTRANSFERASE, PUTATIVE (AFU_ORTHOLOGUE AFUA_2G01380)-RELATED"/>
    <property type="match status" value="1"/>
</dbReference>
<dbReference type="SUPFAM" id="SSF55729">
    <property type="entry name" value="Acyl-CoA N-acyltransferases (Nat)"/>
    <property type="match status" value="1"/>
</dbReference>
<evidence type="ECO:0000313" key="3">
    <source>
        <dbReference type="Proteomes" id="UP000441797"/>
    </source>
</evidence>
<keyword evidence="2" id="KW-0808">Transferase</keyword>
<dbReference type="AlphaFoldDB" id="A0A6N8FYC5"/>
<dbReference type="PROSITE" id="PS51186">
    <property type="entry name" value="GNAT"/>
    <property type="match status" value="1"/>
</dbReference>
<dbReference type="Pfam" id="PF00583">
    <property type="entry name" value="Acetyltransf_1"/>
    <property type="match status" value="1"/>
</dbReference>
<dbReference type="InterPro" id="IPR016181">
    <property type="entry name" value="Acyl_CoA_acyltransferase"/>
</dbReference>
<feature type="domain" description="N-acetyltransferase" evidence="1">
    <location>
        <begin position="14"/>
        <end position="168"/>
    </location>
</feature>
<keyword evidence="3" id="KW-1185">Reference proteome</keyword>
<dbReference type="PANTHER" id="PTHR43305:SF1">
    <property type="entry name" value="FAMILY N-ACETYLTRANSFERASE, PUTATIVE (AFU_ORTHOLOGUE AFUA_2G01380)-RELATED"/>
    <property type="match status" value="1"/>
</dbReference>
<proteinExistence type="predicted"/>